<dbReference type="STRING" id="378806.STAUR_7182"/>
<dbReference type="PROSITE" id="PS51257">
    <property type="entry name" value="PROKAR_LIPOPROTEIN"/>
    <property type="match status" value="1"/>
</dbReference>
<proteinExistence type="predicted"/>
<gene>
    <name evidence="2" type="ordered locus">STAUR_7182</name>
    <name evidence="3" type="ORF">STIAU_5899</name>
</gene>
<dbReference type="HOGENOM" id="CLU_1609053_0_0_7"/>
<dbReference type="KEGG" id="sur:STAUR_7182"/>
<keyword evidence="1" id="KW-0732">Signal</keyword>
<dbReference type="RefSeq" id="WP_002612903.1">
    <property type="nucleotide sequence ID" value="NC_014623.1"/>
</dbReference>
<evidence type="ECO:0000256" key="1">
    <source>
        <dbReference type="SAM" id="SignalP"/>
    </source>
</evidence>
<dbReference type="EMBL" id="CP002271">
    <property type="protein sequence ID" value="ADO74938.1"/>
    <property type="molecule type" value="Genomic_DNA"/>
</dbReference>
<accession>Q095Z4</accession>
<dbReference type="OrthoDB" id="5382705at2"/>
<evidence type="ECO:0000313" key="5">
    <source>
        <dbReference type="Proteomes" id="UP000032702"/>
    </source>
</evidence>
<feature type="chain" id="PRO_5010840405" evidence="1">
    <location>
        <begin position="28"/>
        <end position="165"/>
    </location>
</feature>
<dbReference type="Proteomes" id="UP000032702">
    <property type="component" value="Unassembled WGS sequence"/>
</dbReference>
<evidence type="ECO:0000313" key="3">
    <source>
        <dbReference type="EMBL" id="EAU67548.1"/>
    </source>
</evidence>
<evidence type="ECO:0000313" key="4">
    <source>
        <dbReference type="Proteomes" id="UP000001351"/>
    </source>
</evidence>
<dbReference type="AlphaFoldDB" id="Q095Z4"/>
<protein>
    <submittedName>
        <fullName evidence="3">Tenascin-X</fullName>
    </submittedName>
</protein>
<sequence length="165" mass="16692">MESRRRVLVAGLSLVLFSACGALPDDAGVADTARSASELNNCPCGPPTGPVCEPCFSICGDQFCDSAHGENIFNCPEDCAPPPFCGDGSCNNGETSATCPSDCQPTTWCGDGSCNGGETAASCPSDCGGPTCGNGICSPGEPVWCPTDCPPACPWCPQEPTDTKG</sequence>
<reference evidence="3 5" key="1">
    <citation type="submission" date="2006-04" db="EMBL/GenBank/DDBJ databases">
        <authorList>
            <person name="Nierman W.C."/>
        </authorList>
    </citation>
    <scope>NUCLEOTIDE SEQUENCE [LARGE SCALE GENOMIC DNA]</scope>
    <source>
        <strain evidence="3 5">DW4/3-1</strain>
    </source>
</reference>
<feature type="signal peptide" evidence="1">
    <location>
        <begin position="1"/>
        <end position="27"/>
    </location>
</feature>
<reference evidence="2 4" key="2">
    <citation type="journal article" date="2011" name="Mol. Biol. Evol.">
        <title>Comparative genomic analysis of fruiting body formation in Myxococcales.</title>
        <authorList>
            <person name="Huntley S."/>
            <person name="Hamann N."/>
            <person name="Wegener-Feldbrugge S."/>
            <person name="Treuner-Lange A."/>
            <person name="Kube M."/>
            <person name="Reinhardt R."/>
            <person name="Klages S."/>
            <person name="Muller R."/>
            <person name="Ronning C.M."/>
            <person name="Nierman W.C."/>
            <person name="Sogaard-Andersen L."/>
        </authorList>
    </citation>
    <scope>NUCLEOTIDE SEQUENCE [LARGE SCALE GENOMIC DNA]</scope>
    <source>
        <strain evidence="2 4">DW4/3-1</strain>
    </source>
</reference>
<evidence type="ECO:0000313" key="2">
    <source>
        <dbReference type="EMBL" id="ADO74938.1"/>
    </source>
</evidence>
<name>Q095Z4_STIAD</name>
<organism evidence="3 5">
    <name type="scientific">Stigmatella aurantiaca (strain DW4/3-1)</name>
    <dbReference type="NCBI Taxonomy" id="378806"/>
    <lineage>
        <taxon>Bacteria</taxon>
        <taxon>Pseudomonadati</taxon>
        <taxon>Myxococcota</taxon>
        <taxon>Myxococcia</taxon>
        <taxon>Myxococcales</taxon>
        <taxon>Cystobacterineae</taxon>
        <taxon>Archangiaceae</taxon>
        <taxon>Stigmatella</taxon>
    </lineage>
</organism>
<keyword evidence="4" id="KW-1185">Reference proteome</keyword>
<dbReference type="EMBL" id="AAMD01000031">
    <property type="protein sequence ID" value="EAU67548.1"/>
    <property type="molecule type" value="Genomic_DNA"/>
</dbReference>
<dbReference type="Proteomes" id="UP000001351">
    <property type="component" value="Chromosome"/>
</dbReference>